<sequence length="361" mass="39036">MNFDFSDDQKNIQDQARSMLAKECNSSVVRQVIDTNSGFDEALWQQIIALGWPAISIPEQHGGLGLSYLELCVIATELGRSLAPVPFIASVYLGTEIIKAAASEQQQAEWLPELASGEVISTVAIGSDKSSCRASNDTLNGSKSAVLHGMIANRAIVAASDEQDELQLYLVDLHHNSIQCTTQNSLDPSLPRAELVFNNTPAIKLSGTLSAKAAISRVFDRAAVLLAFEQVGGCEAAIDMAKAYTTDRYAFGRQVASFQAIKHKLADMFVAKELAKSNAYYGAWALSADAPELALAAATARVSGIDAYYLCSKENIQAHGGMGFTWEFDCHLYYRRAQALSTLLGGNPYWKSLLVDRLLAA</sequence>
<evidence type="ECO:0000256" key="1">
    <source>
        <dbReference type="ARBA" id="ARBA00022630"/>
    </source>
</evidence>
<gene>
    <name evidence="6" type="ORF">KXJ70_09230</name>
</gene>
<keyword evidence="3" id="KW-0560">Oxidoreductase</keyword>
<comment type="caution">
    <text evidence="6">The sequence shown here is derived from an EMBL/GenBank/DDBJ whole genome shotgun (WGS) entry which is preliminary data.</text>
</comment>
<evidence type="ECO:0000313" key="6">
    <source>
        <dbReference type="EMBL" id="MBW2940957.1"/>
    </source>
</evidence>
<dbReference type="EMBL" id="JAHWDQ010000002">
    <property type="protein sequence ID" value="MBW2940957.1"/>
    <property type="molecule type" value="Genomic_DNA"/>
</dbReference>
<evidence type="ECO:0000313" key="7">
    <source>
        <dbReference type="Proteomes" id="UP001166291"/>
    </source>
</evidence>
<dbReference type="CDD" id="cd00567">
    <property type="entry name" value="ACAD"/>
    <property type="match status" value="1"/>
</dbReference>
<organism evidence="6 7">
    <name type="scientific">Zhongshania aquimaris</name>
    <dbReference type="NCBI Taxonomy" id="2857107"/>
    <lineage>
        <taxon>Bacteria</taxon>
        <taxon>Pseudomonadati</taxon>
        <taxon>Pseudomonadota</taxon>
        <taxon>Gammaproteobacteria</taxon>
        <taxon>Cellvibrionales</taxon>
        <taxon>Spongiibacteraceae</taxon>
        <taxon>Zhongshania</taxon>
    </lineage>
</organism>
<evidence type="ECO:0000259" key="4">
    <source>
        <dbReference type="Pfam" id="PF00441"/>
    </source>
</evidence>
<keyword evidence="7" id="KW-1185">Reference proteome</keyword>
<evidence type="ECO:0000259" key="5">
    <source>
        <dbReference type="Pfam" id="PF02771"/>
    </source>
</evidence>
<dbReference type="Pfam" id="PF00441">
    <property type="entry name" value="Acyl-CoA_dh_1"/>
    <property type="match status" value="1"/>
</dbReference>
<feature type="domain" description="Acyl-CoA dehydrogenase/oxidase N-terminal" evidence="5">
    <location>
        <begin position="6"/>
        <end position="118"/>
    </location>
</feature>
<dbReference type="InterPro" id="IPR009075">
    <property type="entry name" value="AcylCo_DH/oxidase_C"/>
</dbReference>
<keyword evidence="2" id="KW-0274">FAD</keyword>
<protein>
    <submittedName>
        <fullName evidence="6">Acyl-CoA/acyl-ACP dehydrogenase</fullName>
    </submittedName>
</protein>
<dbReference type="PANTHER" id="PTHR43884:SF20">
    <property type="entry name" value="ACYL-COA DEHYDROGENASE FADE28"/>
    <property type="match status" value="1"/>
</dbReference>
<reference evidence="6" key="1">
    <citation type="submission" date="2021-07" db="EMBL/GenBank/DDBJ databases">
        <title>Zhongshania sp. CAU 1632 isolated from seawater.</title>
        <authorList>
            <person name="Kim W."/>
        </authorList>
    </citation>
    <scope>NUCLEOTIDE SEQUENCE</scope>
    <source>
        <strain evidence="6">CAU 1632</strain>
    </source>
</reference>
<dbReference type="Proteomes" id="UP001166291">
    <property type="component" value="Unassembled WGS sequence"/>
</dbReference>
<dbReference type="RefSeq" id="WP_219043218.1">
    <property type="nucleotide sequence ID" value="NZ_JAHWDQ010000002.1"/>
</dbReference>
<evidence type="ECO:0000256" key="2">
    <source>
        <dbReference type="ARBA" id="ARBA00022827"/>
    </source>
</evidence>
<dbReference type="Pfam" id="PF02771">
    <property type="entry name" value="Acyl-CoA_dh_N"/>
    <property type="match status" value="1"/>
</dbReference>
<accession>A0ABS6VRL4</accession>
<dbReference type="PANTHER" id="PTHR43884">
    <property type="entry name" value="ACYL-COA DEHYDROGENASE"/>
    <property type="match status" value="1"/>
</dbReference>
<feature type="domain" description="Acyl-CoA dehydrogenase/oxidase C-terminal" evidence="4">
    <location>
        <begin position="215"/>
        <end position="347"/>
    </location>
</feature>
<keyword evidence="1" id="KW-0285">Flavoprotein</keyword>
<proteinExistence type="predicted"/>
<name>A0ABS6VRL4_9GAMM</name>
<dbReference type="InterPro" id="IPR013786">
    <property type="entry name" value="AcylCoA_DH/ox_N"/>
</dbReference>
<evidence type="ECO:0000256" key="3">
    <source>
        <dbReference type="ARBA" id="ARBA00023002"/>
    </source>
</evidence>